<reference evidence="10" key="2">
    <citation type="journal article" date="2022" name="BMC Genomics">
        <title>Comparative genome analysis of mycobacteria focusing on tRNA and non-coding RNA.</title>
        <authorList>
            <person name="Behra P.R.K."/>
            <person name="Pettersson B.M.F."/>
            <person name="Ramesh M."/>
            <person name="Das S."/>
            <person name="Dasgupta S."/>
            <person name="Kirsebom L.A."/>
        </authorList>
    </citation>
    <scope>NUCLEOTIDE SEQUENCE</scope>
    <source>
        <strain evidence="10">DSM 44838</strain>
    </source>
</reference>
<dbReference type="PANTHER" id="PTHR43775:SF37">
    <property type="entry name" value="SI:DKEY-61P9.11"/>
    <property type="match status" value="1"/>
</dbReference>
<feature type="active site" description="Proton acceptor; for dehydratase activity" evidence="6">
    <location>
        <position position="935"/>
    </location>
</feature>
<dbReference type="InterPro" id="IPR036291">
    <property type="entry name" value="NAD(P)-bd_dom_sf"/>
</dbReference>
<evidence type="ECO:0000259" key="7">
    <source>
        <dbReference type="PROSITE" id="PS50075"/>
    </source>
</evidence>
<dbReference type="GO" id="GO:0004312">
    <property type="term" value="F:fatty acid synthase activity"/>
    <property type="evidence" value="ECO:0007669"/>
    <property type="project" value="TreeGrafter"/>
</dbReference>
<dbReference type="InterPro" id="IPR042104">
    <property type="entry name" value="PKS_dehydratase_sf"/>
</dbReference>
<dbReference type="InterPro" id="IPR049551">
    <property type="entry name" value="PKS_DH_C"/>
</dbReference>
<dbReference type="GO" id="GO:0031177">
    <property type="term" value="F:phosphopantetheine binding"/>
    <property type="evidence" value="ECO:0007669"/>
    <property type="project" value="InterPro"/>
</dbReference>
<dbReference type="CDD" id="cd00833">
    <property type="entry name" value="PKS"/>
    <property type="match status" value="1"/>
</dbReference>
<dbReference type="Pfam" id="PF21089">
    <property type="entry name" value="PKS_DH_N"/>
    <property type="match status" value="1"/>
</dbReference>
<keyword evidence="5" id="KW-0511">Multifunctional enzyme</keyword>
<feature type="region of interest" description="C-terminal hotdog fold" evidence="6">
    <location>
        <begin position="1037"/>
        <end position="1182"/>
    </location>
</feature>
<dbReference type="Pfam" id="PF00550">
    <property type="entry name" value="PP-binding"/>
    <property type="match status" value="1"/>
</dbReference>
<dbReference type="InterPro" id="IPR014030">
    <property type="entry name" value="Ketoacyl_synth_N"/>
</dbReference>
<dbReference type="GO" id="GO:0006633">
    <property type="term" value="P:fatty acid biosynthetic process"/>
    <property type="evidence" value="ECO:0007669"/>
    <property type="project" value="InterPro"/>
</dbReference>
<evidence type="ECO:0000313" key="11">
    <source>
        <dbReference type="Proteomes" id="UP001141629"/>
    </source>
</evidence>
<dbReference type="InterPro" id="IPR050091">
    <property type="entry name" value="PKS_NRPS_Biosynth_Enz"/>
</dbReference>
<dbReference type="Proteomes" id="UP001141629">
    <property type="component" value="Unassembled WGS sequence"/>
</dbReference>
<keyword evidence="2" id="KW-0597">Phosphoprotein</keyword>
<keyword evidence="3" id="KW-0808">Transferase</keyword>
<dbReference type="PROSITE" id="PS52019">
    <property type="entry name" value="PKS_MFAS_DH"/>
    <property type="match status" value="1"/>
</dbReference>
<dbReference type="SUPFAM" id="SSF51735">
    <property type="entry name" value="NAD(P)-binding Rossmann-fold domains"/>
    <property type="match status" value="2"/>
</dbReference>
<evidence type="ECO:0000259" key="9">
    <source>
        <dbReference type="PROSITE" id="PS52019"/>
    </source>
</evidence>
<keyword evidence="1" id="KW-0596">Phosphopantetheine</keyword>
<dbReference type="PANTHER" id="PTHR43775">
    <property type="entry name" value="FATTY ACID SYNTHASE"/>
    <property type="match status" value="1"/>
</dbReference>
<dbReference type="Gene3D" id="3.40.366.10">
    <property type="entry name" value="Malonyl-Coenzyme A Acyl Carrier Protein, domain 2"/>
    <property type="match status" value="1"/>
</dbReference>
<dbReference type="PROSITE" id="PS00606">
    <property type="entry name" value="KS3_1"/>
    <property type="match status" value="1"/>
</dbReference>
<evidence type="ECO:0000256" key="1">
    <source>
        <dbReference type="ARBA" id="ARBA00022450"/>
    </source>
</evidence>
<sequence>MRTERSGQEPLAIVGIGCRLPGDVGSPESYWDLLCSGTDATRVVPDTRWNAARFHDPHPGKVGKMVTRRGGFLADVDQFDPQFFGISPREAHLLDPQQRLLLQVTWEALEDGGIAADSLAGTPVGVFIGGFTLDYQLLQNQGRTSRYRFKTHSSTGMMMTMLANRLSFAFDFRGPSMTVDTACSSSLVAVHLAAQSIWNGECDVALAGGVNVMLGPNTAIAESKSGFLSPDGRSKAFDESANGYARGEGGAVVVVKTLAQAQLDGDEVYAQILGTAVSQDGHTDGITVPRKEAQEAAIVTALQRAGVRPADVGYVEAHGTGTPVGDPIEMQALAHALASDRPAEEPLLIGSVKTNIGHLEAGAGVAGLIKTALVLKHGFIPANLHFHSASGGLDLAELGIDVPTTGRPFPGGRRRVAGVNSFGFGGTNAHVVLAEPPAAPVNADEAETARVSAPLTILPISARSEEALVATARQLADHLGDHPEVTLDDLAYTLGRRRAHLNHRHTLIADGIADAGHQLQALADGGQIAAGRTNPVTPKLAFVCTGMGPQWWGMCRGLLGVFPVFTESIERTDRELSRYTDWSLLEELRRDEATSRLGETDVAQPANFAIQIALAAQLEAFGVRPDAVVGHSAGEVAAHYLAGLLDFSDAVRVIFHRSRLQQRTSGMGRMLAVGLDAEALMGVLDEPTRDEFHRRVSIAAINSPSSVTIAGDAEVLDDVARQLDDAQVFNRSLAVKVPYHTHYMDLVKDDLFAAFEGLASKPATTPLYSTVTGERLDGYAAGAAYWWQNTRATVMFEPAMRRLLDDGYTHFVELGPHPVLAASIFETAGTEKALVLATQRRNDDDARTLLNCVGALHCNGHDVAWDAVHPGGSARRVKLPSYPWQNRRYWNETPEASEDLHYHPVHPLLGQPVTGVRPTWEVELSASHVPFLADHRVQGSVVVPGAVYVEMALAVAREHYGTDLAVDELRFHRAVILDDSCDPILRTTLDEDDATVEFAAFTATADGDAKWTVTATAALRALPSSPRRREVPGDAEAIPTPGDEFYSRTETLGFDYGEAFRPVTEIVGGDRWSVARLAVPEPIADDIDGYRFHPALVDGAFQTLFGTTLLDHDDTGEQYLPARIAHTAVYGSPEAKMTVEVQVLSATSERIEADITVTNQLGEPLAVFDGFTVESISSSARTSPERLDKGIYEIHWADRESVPDSAVPEPAEDVDQSWLVFVDARGVGAAVAEGLRSRGHRVRTVTHGPVAAVAETGDGYVVNAEHADQVGQVFTAHLDRVGDLSGVVDCWPVDVVADPGDEAVAAANLNLGVFTVMRLVKALARHDSVAPRLYLVTANAQPAPGTASCVADQAAVWGLGRVIGHHEFAERWGGLVDVDPDDADGRAETATRVCDYVLAGDPEDQVAIRGRAVYVPRIRHAEGLTKALPTTLTPDATYVVTGGVGALGRTVATYLAERGARHIVLLSRTAVPPRREWSTLTEDDPRFATVDAIRGVERLGARVSTASVDVTDAAGLRAWLDDHVGDGGWPVRGVIHAAGTVHDQLLMNMSEEDFAKVLAPKMIGTRALHDVFGDHDLEFFVLFGSAGSTIASPGQGNYAAANAYLDAFAHRRQSQGLPALTIGWGPWSVGMVEELHLEKVYAHRGIELITPSAGAKILDRLLNQKTPQVVAITADWGRARQVGFSAGLPRMFAELEATDVAPHQGDSDSSMVEMLNGLPESERLAAVTAQLRRTVAGVFDCAVEDIEPDDVLDDVGLDSMMAMDFRLRINATFAIDLPVLEILRGVSVDSLAVRVLAEVEALHGTNAEDAVAEEPSPVDDGVDELIDALSEDDLRRLLSELEAETAEREPGH</sequence>
<name>A0A9X2Z8M1_9MYCO</name>
<dbReference type="InterPro" id="IPR014043">
    <property type="entry name" value="Acyl_transferase_dom"/>
</dbReference>
<dbReference type="EMBL" id="JACKVK010000013">
    <property type="protein sequence ID" value="MCV7423896.1"/>
    <property type="molecule type" value="Genomic_DNA"/>
</dbReference>
<dbReference type="Pfam" id="PF00109">
    <property type="entry name" value="ketoacyl-synt"/>
    <property type="match status" value="1"/>
</dbReference>
<dbReference type="GO" id="GO:0004315">
    <property type="term" value="F:3-oxoacyl-[acyl-carrier-protein] synthase activity"/>
    <property type="evidence" value="ECO:0007669"/>
    <property type="project" value="InterPro"/>
</dbReference>
<keyword evidence="11" id="KW-1185">Reference proteome</keyword>
<dbReference type="SMART" id="SM00827">
    <property type="entry name" value="PKS_AT"/>
    <property type="match status" value="1"/>
</dbReference>
<accession>A0A9X2Z8M1</accession>
<dbReference type="InterPro" id="IPR016035">
    <property type="entry name" value="Acyl_Trfase/lysoPLipase"/>
</dbReference>
<dbReference type="InterPro" id="IPR018201">
    <property type="entry name" value="Ketoacyl_synth_AS"/>
</dbReference>
<dbReference type="SMART" id="SM00826">
    <property type="entry name" value="PKS_DH"/>
    <property type="match status" value="1"/>
</dbReference>
<dbReference type="InterPro" id="IPR032821">
    <property type="entry name" value="PKS_assoc"/>
</dbReference>
<dbReference type="Gene3D" id="1.10.1200.10">
    <property type="entry name" value="ACP-like"/>
    <property type="match status" value="1"/>
</dbReference>
<evidence type="ECO:0000256" key="5">
    <source>
        <dbReference type="ARBA" id="ARBA00023268"/>
    </source>
</evidence>
<dbReference type="SUPFAM" id="SSF55048">
    <property type="entry name" value="Probable ACP-binding domain of malonyl-CoA ACP transacylase"/>
    <property type="match status" value="1"/>
</dbReference>
<feature type="domain" description="Ketosynthase family 3 (KS3)" evidence="8">
    <location>
        <begin position="8"/>
        <end position="435"/>
    </location>
</feature>
<dbReference type="GO" id="GO:0071770">
    <property type="term" value="P:DIM/DIP cell wall layer assembly"/>
    <property type="evidence" value="ECO:0007669"/>
    <property type="project" value="TreeGrafter"/>
</dbReference>
<reference evidence="10" key="1">
    <citation type="submission" date="2020-07" db="EMBL/GenBank/DDBJ databases">
        <authorList>
            <person name="Pettersson B.M.F."/>
            <person name="Behra P.R.K."/>
            <person name="Ramesh M."/>
            <person name="Das S."/>
            <person name="Dasgupta S."/>
            <person name="Kirsebom L.A."/>
        </authorList>
    </citation>
    <scope>NUCLEOTIDE SEQUENCE</scope>
    <source>
        <strain evidence="10">DSM 44838</strain>
    </source>
</reference>
<gene>
    <name evidence="10" type="ORF">H7K45_25410</name>
</gene>
<feature type="domain" description="Carrier" evidence="7">
    <location>
        <begin position="1722"/>
        <end position="1799"/>
    </location>
</feature>
<dbReference type="Pfam" id="PF00698">
    <property type="entry name" value="Acyl_transf_1"/>
    <property type="match status" value="1"/>
</dbReference>
<dbReference type="InterPro" id="IPR016039">
    <property type="entry name" value="Thiolase-like"/>
</dbReference>
<evidence type="ECO:0000256" key="2">
    <source>
        <dbReference type="ARBA" id="ARBA00022553"/>
    </source>
</evidence>
<dbReference type="InterPro" id="IPR001227">
    <property type="entry name" value="Ac_transferase_dom_sf"/>
</dbReference>
<dbReference type="Pfam" id="PF14765">
    <property type="entry name" value="PS-DH"/>
    <property type="match status" value="1"/>
</dbReference>
<proteinExistence type="predicted"/>
<feature type="region of interest" description="N-terminal hotdog fold" evidence="6">
    <location>
        <begin position="903"/>
        <end position="1026"/>
    </location>
</feature>
<dbReference type="InterPro" id="IPR036736">
    <property type="entry name" value="ACP-like_sf"/>
</dbReference>
<dbReference type="InterPro" id="IPR020807">
    <property type="entry name" value="PKS_DH"/>
</dbReference>
<dbReference type="Gene3D" id="3.10.129.110">
    <property type="entry name" value="Polyketide synthase dehydratase"/>
    <property type="match status" value="1"/>
</dbReference>
<evidence type="ECO:0000259" key="8">
    <source>
        <dbReference type="PROSITE" id="PS52004"/>
    </source>
</evidence>
<evidence type="ECO:0000256" key="3">
    <source>
        <dbReference type="ARBA" id="ARBA00022679"/>
    </source>
</evidence>
<dbReference type="SUPFAM" id="SSF52151">
    <property type="entry name" value="FabD/lysophospholipase-like"/>
    <property type="match status" value="1"/>
</dbReference>
<dbReference type="InterPro" id="IPR049552">
    <property type="entry name" value="PKS_DH_N"/>
</dbReference>
<dbReference type="CDD" id="cd08955">
    <property type="entry name" value="KR_2_FAS_SDR_x"/>
    <property type="match status" value="1"/>
</dbReference>
<organism evidence="10 11">
    <name type="scientific">Mycobacterium yunnanensis</name>
    <dbReference type="NCBI Taxonomy" id="368477"/>
    <lineage>
        <taxon>Bacteria</taxon>
        <taxon>Bacillati</taxon>
        <taxon>Actinomycetota</taxon>
        <taxon>Actinomycetes</taxon>
        <taxon>Mycobacteriales</taxon>
        <taxon>Mycobacteriaceae</taxon>
        <taxon>Mycobacterium</taxon>
    </lineage>
</organism>
<evidence type="ECO:0000313" key="10">
    <source>
        <dbReference type="EMBL" id="MCV7423896.1"/>
    </source>
</evidence>
<dbReference type="SMART" id="SM00825">
    <property type="entry name" value="PKS_KS"/>
    <property type="match status" value="1"/>
</dbReference>
<dbReference type="SMART" id="SM00822">
    <property type="entry name" value="PKS_KR"/>
    <property type="match status" value="1"/>
</dbReference>
<dbReference type="PROSITE" id="PS50075">
    <property type="entry name" value="CARRIER"/>
    <property type="match status" value="1"/>
</dbReference>
<dbReference type="Pfam" id="PF08659">
    <property type="entry name" value="KR"/>
    <property type="match status" value="1"/>
</dbReference>
<dbReference type="InterPro" id="IPR014031">
    <property type="entry name" value="Ketoacyl_synth_C"/>
</dbReference>
<feature type="active site" description="Proton donor; for dehydratase activity" evidence="6">
    <location>
        <position position="1098"/>
    </location>
</feature>
<dbReference type="Pfam" id="PF16197">
    <property type="entry name" value="KAsynt_C_assoc"/>
    <property type="match status" value="1"/>
</dbReference>
<dbReference type="GO" id="GO:0005737">
    <property type="term" value="C:cytoplasm"/>
    <property type="evidence" value="ECO:0007669"/>
    <property type="project" value="TreeGrafter"/>
</dbReference>
<dbReference type="InterPro" id="IPR057326">
    <property type="entry name" value="KR_dom"/>
</dbReference>
<comment type="caution">
    <text evidence="10">The sequence shown here is derived from an EMBL/GenBank/DDBJ whole genome shotgun (WGS) entry which is preliminary data.</text>
</comment>
<dbReference type="Gene3D" id="3.40.50.720">
    <property type="entry name" value="NAD(P)-binding Rossmann-like Domain"/>
    <property type="match status" value="1"/>
</dbReference>
<evidence type="ECO:0000256" key="4">
    <source>
        <dbReference type="ARBA" id="ARBA00022857"/>
    </source>
</evidence>
<evidence type="ECO:0000256" key="6">
    <source>
        <dbReference type="PROSITE-ProRule" id="PRU01363"/>
    </source>
</evidence>
<dbReference type="InterPro" id="IPR009081">
    <property type="entry name" value="PP-bd_ACP"/>
</dbReference>
<dbReference type="SUPFAM" id="SSF47336">
    <property type="entry name" value="ACP-like"/>
    <property type="match status" value="1"/>
</dbReference>
<dbReference type="Gene3D" id="3.40.47.10">
    <property type="match status" value="1"/>
</dbReference>
<dbReference type="PROSITE" id="PS52004">
    <property type="entry name" value="KS3_2"/>
    <property type="match status" value="1"/>
</dbReference>
<keyword evidence="4" id="KW-0521">NADP</keyword>
<dbReference type="GO" id="GO:0005886">
    <property type="term" value="C:plasma membrane"/>
    <property type="evidence" value="ECO:0007669"/>
    <property type="project" value="TreeGrafter"/>
</dbReference>
<dbReference type="InterPro" id="IPR013968">
    <property type="entry name" value="PKS_KR"/>
</dbReference>
<dbReference type="InterPro" id="IPR049900">
    <property type="entry name" value="PKS_mFAS_DH"/>
</dbReference>
<dbReference type="SUPFAM" id="SSF53901">
    <property type="entry name" value="Thiolase-like"/>
    <property type="match status" value="1"/>
</dbReference>
<dbReference type="InterPro" id="IPR020806">
    <property type="entry name" value="PKS_PP-bd"/>
</dbReference>
<dbReference type="FunFam" id="3.40.47.10:FF:000019">
    <property type="entry name" value="Polyketide synthase type I"/>
    <property type="match status" value="1"/>
</dbReference>
<dbReference type="InterPro" id="IPR020841">
    <property type="entry name" value="PKS_Beta-ketoAc_synthase_dom"/>
</dbReference>
<dbReference type="Pfam" id="PF02801">
    <property type="entry name" value="Ketoacyl-synt_C"/>
    <property type="match status" value="1"/>
</dbReference>
<dbReference type="InterPro" id="IPR016036">
    <property type="entry name" value="Malonyl_transacylase_ACP-bd"/>
</dbReference>
<dbReference type="RefSeq" id="WP_263998864.1">
    <property type="nucleotide sequence ID" value="NZ_JACKVK010000013.1"/>
</dbReference>
<protein>
    <submittedName>
        <fullName evidence="10">Type I polyketide synthase</fullName>
    </submittedName>
</protein>
<feature type="domain" description="PKS/mFAS DH" evidence="9">
    <location>
        <begin position="903"/>
        <end position="1182"/>
    </location>
</feature>
<dbReference type="Gene3D" id="3.30.70.3290">
    <property type="match status" value="1"/>
</dbReference>
<dbReference type="SMART" id="SM00823">
    <property type="entry name" value="PKS_PP"/>
    <property type="match status" value="1"/>
</dbReference>